<gene>
    <name evidence="1" type="ORF">MENTE1834_LOCUS42341</name>
</gene>
<reference evidence="1" key="1">
    <citation type="submission" date="2023-11" db="EMBL/GenBank/DDBJ databases">
        <authorList>
            <person name="Poullet M."/>
        </authorList>
    </citation>
    <scope>NUCLEOTIDE SEQUENCE</scope>
    <source>
        <strain evidence="1">E1834</strain>
    </source>
</reference>
<dbReference type="Proteomes" id="UP001497535">
    <property type="component" value="Unassembled WGS sequence"/>
</dbReference>
<organism evidence="1 2">
    <name type="scientific">Meloidogyne enterolobii</name>
    <name type="common">Root-knot nematode worm</name>
    <name type="synonym">Meloidogyne mayaguensis</name>
    <dbReference type="NCBI Taxonomy" id="390850"/>
    <lineage>
        <taxon>Eukaryota</taxon>
        <taxon>Metazoa</taxon>
        <taxon>Ecdysozoa</taxon>
        <taxon>Nematoda</taxon>
        <taxon>Chromadorea</taxon>
        <taxon>Rhabditida</taxon>
        <taxon>Tylenchina</taxon>
        <taxon>Tylenchomorpha</taxon>
        <taxon>Tylenchoidea</taxon>
        <taxon>Meloidogynidae</taxon>
        <taxon>Meloidogyninae</taxon>
        <taxon>Meloidogyne</taxon>
    </lineage>
</organism>
<sequence>MINNGGQFHGIFEQLRKFAKTMPTYAAEINDEFEKFTWPAIDNMKAKAETMETNLMAKKKLLLDMLEFLQIKARALKNEKELSDLKAVLNVLPGIVDNSTK</sequence>
<comment type="caution">
    <text evidence="1">The sequence shown here is derived from an EMBL/GenBank/DDBJ whole genome shotgun (WGS) entry which is preliminary data.</text>
</comment>
<evidence type="ECO:0000313" key="1">
    <source>
        <dbReference type="EMBL" id="CAK5101649.1"/>
    </source>
</evidence>
<dbReference type="EMBL" id="CAVMJV010000110">
    <property type="protein sequence ID" value="CAK5101649.1"/>
    <property type="molecule type" value="Genomic_DNA"/>
</dbReference>
<name>A0ACB1ATC1_MELEN</name>
<accession>A0ACB1ATC1</accession>
<evidence type="ECO:0000313" key="2">
    <source>
        <dbReference type="Proteomes" id="UP001497535"/>
    </source>
</evidence>
<proteinExistence type="predicted"/>
<keyword evidence="2" id="KW-1185">Reference proteome</keyword>
<protein>
    <submittedName>
        <fullName evidence="1">Uncharacterized protein</fullName>
    </submittedName>
</protein>